<evidence type="ECO:0000256" key="1">
    <source>
        <dbReference type="ARBA" id="ARBA00007754"/>
    </source>
</evidence>
<evidence type="ECO:0000256" key="7">
    <source>
        <dbReference type="PROSITE-ProRule" id="PRU01100"/>
    </source>
</evidence>
<feature type="binding site" evidence="5">
    <location>
        <position position="235"/>
    </location>
    <ligand>
        <name>substrate</name>
    </ligand>
</feature>
<evidence type="ECO:0000256" key="3">
    <source>
        <dbReference type="ARBA" id="ARBA00023295"/>
    </source>
</evidence>
<dbReference type="PRINTS" id="PR00739">
    <property type="entry name" value="GLHYDRLASE26"/>
</dbReference>
<feature type="site" description="Plays an important role in maintaining the position of the catalytic nucleophile" evidence="6">
    <location>
        <position position="229"/>
    </location>
</feature>
<evidence type="ECO:0000256" key="4">
    <source>
        <dbReference type="PIRSR" id="PIRSR018168-1"/>
    </source>
</evidence>
<comment type="caution">
    <text evidence="9">The sequence shown here is derived from an EMBL/GenBank/DDBJ whole genome shotgun (WGS) entry which is preliminary data.</text>
</comment>
<dbReference type="Proteomes" id="UP000660862">
    <property type="component" value="Unassembled WGS sequence"/>
</dbReference>
<feature type="binding site" evidence="5">
    <location>
        <position position="302"/>
    </location>
    <ligand>
        <name>substrate</name>
    </ligand>
</feature>
<accession>A0A917HP84</accession>
<feature type="active site" description="Nucleophile" evidence="4 7">
    <location>
        <position position="336"/>
    </location>
</feature>
<evidence type="ECO:0000256" key="6">
    <source>
        <dbReference type="PIRSR" id="PIRSR018168-3"/>
    </source>
</evidence>
<evidence type="ECO:0000313" key="10">
    <source>
        <dbReference type="Proteomes" id="UP000660862"/>
    </source>
</evidence>
<dbReference type="EMBL" id="BMER01000001">
    <property type="protein sequence ID" value="GGG84708.1"/>
    <property type="molecule type" value="Genomic_DNA"/>
</dbReference>
<keyword evidence="3 7" id="KW-0326">Glycosidase</keyword>
<reference evidence="9" key="2">
    <citation type="submission" date="2020-09" db="EMBL/GenBank/DDBJ databases">
        <authorList>
            <person name="Sun Q."/>
            <person name="Zhou Y."/>
        </authorList>
    </citation>
    <scope>NUCLEOTIDE SEQUENCE</scope>
    <source>
        <strain evidence="9">CGMCC 1.12195</strain>
    </source>
</reference>
<dbReference type="Gene3D" id="3.20.20.80">
    <property type="entry name" value="Glycosidases"/>
    <property type="match status" value="1"/>
</dbReference>
<keyword evidence="10" id="KW-1185">Reference proteome</keyword>
<dbReference type="RefSeq" id="WP_188505490.1">
    <property type="nucleotide sequence ID" value="NZ_BMER01000001.1"/>
</dbReference>
<feature type="binding site" evidence="5">
    <location>
        <position position="166"/>
    </location>
    <ligand>
        <name>substrate</name>
    </ligand>
</feature>
<dbReference type="AlphaFoldDB" id="A0A917HP84"/>
<dbReference type="InterPro" id="IPR016714">
    <property type="entry name" value="MANB/E"/>
</dbReference>
<reference evidence="9" key="1">
    <citation type="journal article" date="2014" name="Int. J. Syst. Evol. Microbiol.">
        <title>Complete genome sequence of Corynebacterium casei LMG S-19264T (=DSM 44701T), isolated from a smear-ripened cheese.</title>
        <authorList>
            <consortium name="US DOE Joint Genome Institute (JGI-PGF)"/>
            <person name="Walter F."/>
            <person name="Albersmeier A."/>
            <person name="Kalinowski J."/>
            <person name="Ruckert C."/>
        </authorList>
    </citation>
    <scope>NUCLEOTIDE SEQUENCE</scope>
    <source>
        <strain evidence="9">CGMCC 1.12195</strain>
    </source>
</reference>
<name>A0A917HP84_9SPHI</name>
<keyword evidence="2 7" id="KW-0378">Hydrolase</keyword>
<evidence type="ECO:0000259" key="8">
    <source>
        <dbReference type="PROSITE" id="PS51764"/>
    </source>
</evidence>
<dbReference type="PANTHER" id="PTHR40079:SF4">
    <property type="entry name" value="GH26 DOMAIN-CONTAINING PROTEIN-RELATED"/>
    <property type="match status" value="1"/>
</dbReference>
<dbReference type="InterPro" id="IPR022790">
    <property type="entry name" value="GH26_dom"/>
</dbReference>
<proteinExistence type="inferred from homology"/>
<gene>
    <name evidence="9" type="ORF">GCM10007415_17450</name>
</gene>
<comment type="similarity">
    <text evidence="1 7">Belongs to the glycosyl hydrolase 26 family.</text>
</comment>
<dbReference type="InterPro" id="IPR000805">
    <property type="entry name" value="Glyco_hydro_26"/>
</dbReference>
<protein>
    <submittedName>
        <fullName evidence="9">Mannan endo-1,4-beta-mannosidase</fullName>
    </submittedName>
</protein>
<dbReference type="SUPFAM" id="SSF51445">
    <property type="entry name" value="(Trans)glycosidases"/>
    <property type="match status" value="1"/>
</dbReference>
<dbReference type="PROSITE" id="PS51257">
    <property type="entry name" value="PROKAR_LIPOPROTEIN"/>
    <property type="match status" value="1"/>
</dbReference>
<feature type="active site" description="Proton donor" evidence="4 7">
    <location>
        <position position="230"/>
    </location>
</feature>
<evidence type="ECO:0000256" key="2">
    <source>
        <dbReference type="ARBA" id="ARBA00022801"/>
    </source>
</evidence>
<dbReference type="PROSITE" id="PS51764">
    <property type="entry name" value="GH26"/>
    <property type="match status" value="1"/>
</dbReference>
<feature type="domain" description="GH26" evidence="8">
    <location>
        <begin position="59"/>
        <end position="402"/>
    </location>
</feature>
<evidence type="ECO:0000313" key="9">
    <source>
        <dbReference type="EMBL" id="GGG84708.1"/>
    </source>
</evidence>
<sequence>MARKHDYLLYIGFTWLLLVGLACNKDSVVAEEQTPPAPEVPPPTLDEIRQGLADKSATDATTALFYNLKKIAEEHTLFGHQDATKRGVDDNATEWANEQHLAMVSNEKSDVKTVTGAYPSVYGHDFNHIAGFFEPDHGWFVYEKEIARQLTIDAYNRGGVNTYSWHYDNPVSKGSFYWDDSPVKAVYNILPGGSNHDVYKMSLRTIADYAKTLVGTDGKLVPVIFRPFHEFDGDWFWWGRAHCTVAEYKQLYQFTVTYLRDELGVHNFLYAWSPDRNFNSEPELLQRYPGDEYVDLIGTDNYWDLQSASTVVEAANKFKIISDYAKKRNKLAAVTETGLLNLTQNDWYTQVLLKALQHHELAVAYVLVWANRKDGFWTPHKGHPAEADFVSFKNNDYILFGDEMPEIYKIP</sequence>
<evidence type="ECO:0000256" key="5">
    <source>
        <dbReference type="PIRSR" id="PIRSR018168-2"/>
    </source>
</evidence>
<organism evidence="9 10">
    <name type="scientific">Parapedobacter pyrenivorans</name>
    <dbReference type="NCBI Taxonomy" id="1305674"/>
    <lineage>
        <taxon>Bacteria</taxon>
        <taxon>Pseudomonadati</taxon>
        <taxon>Bacteroidota</taxon>
        <taxon>Sphingobacteriia</taxon>
        <taxon>Sphingobacteriales</taxon>
        <taxon>Sphingobacteriaceae</taxon>
        <taxon>Parapedobacter</taxon>
    </lineage>
</organism>
<dbReference type="PANTHER" id="PTHR40079">
    <property type="entry name" value="MANNAN ENDO-1,4-BETA-MANNOSIDASE E-RELATED"/>
    <property type="match status" value="1"/>
</dbReference>
<dbReference type="InterPro" id="IPR017853">
    <property type="entry name" value="GH"/>
</dbReference>
<dbReference type="GO" id="GO:0006080">
    <property type="term" value="P:substituted mannan metabolic process"/>
    <property type="evidence" value="ECO:0007669"/>
    <property type="project" value="InterPro"/>
</dbReference>
<dbReference type="GO" id="GO:0016985">
    <property type="term" value="F:mannan endo-1,4-beta-mannosidase activity"/>
    <property type="evidence" value="ECO:0007669"/>
    <property type="project" value="InterPro"/>
</dbReference>
<dbReference type="PIRSF" id="PIRSF018168">
    <property type="entry name" value="Mannan-1_4-beta-mannosidase"/>
    <property type="match status" value="1"/>
</dbReference>
<dbReference type="Pfam" id="PF02156">
    <property type="entry name" value="Glyco_hydro_26"/>
    <property type="match status" value="1"/>
</dbReference>